<dbReference type="InterPro" id="IPR036397">
    <property type="entry name" value="RNaseH_sf"/>
</dbReference>
<dbReference type="Pfam" id="PF13976">
    <property type="entry name" value="gag_pre-integrs"/>
    <property type="match status" value="1"/>
</dbReference>
<dbReference type="GO" id="GO:0015074">
    <property type="term" value="P:DNA integration"/>
    <property type="evidence" value="ECO:0007669"/>
    <property type="project" value="InterPro"/>
</dbReference>
<dbReference type="Gene3D" id="3.30.420.10">
    <property type="entry name" value="Ribonuclease H-like superfamily/Ribonuclease H"/>
    <property type="match status" value="1"/>
</dbReference>
<dbReference type="AlphaFoldDB" id="A0A371ERQ0"/>
<accession>A0A371ERQ0</accession>
<name>A0A371ERQ0_MUCPR</name>
<dbReference type="PROSITE" id="PS50994">
    <property type="entry name" value="INTEGRASE"/>
    <property type="match status" value="1"/>
</dbReference>
<dbReference type="PANTHER" id="PTHR42648:SF18">
    <property type="entry name" value="RETROTRANSPOSON, UNCLASSIFIED-LIKE PROTEIN"/>
    <property type="match status" value="1"/>
</dbReference>
<organism evidence="2 3">
    <name type="scientific">Mucuna pruriens</name>
    <name type="common">Velvet bean</name>
    <name type="synonym">Dolichos pruriens</name>
    <dbReference type="NCBI Taxonomy" id="157652"/>
    <lineage>
        <taxon>Eukaryota</taxon>
        <taxon>Viridiplantae</taxon>
        <taxon>Streptophyta</taxon>
        <taxon>Embryophyta</taxon>
        <taxon>Tracheophyta</taxon>
        <taxon>Spermatophyta</taxon>
        <taxon>Magnoliopsida</taxon>
        <taxon>eudicotyledons</taxon>
        <taxon>Gunneridae</taxon>
        <taxon>Pentapetalae</taxon>
        <taxon>rosids</taxon>
        <taxon>fabids</taxon>
        <taxon>Fabales</taxon>
        <taxon>Fabaceae</taxon>
        <taxon>Papilionoideae</taxon>
        <taxon>50 kb inversion clade</taxon>
        <taxon>NPAAA clade</taxon>
        <taxon>indigoferoid/millettioid clade</taxon>
        <taxon>Phaseoleae</taxon>
        <taxon>Mucuna</taxon>
    </lineage>
</organism>
<comment type="caution">
    <text evidence="2">The sequence shown here is derived from an EMBL/GenBank/DDBJ whole genome shotgun (WGS) entry which is preliminary data.</text>
</comment>
<feature type="domain" description="Integrase catalytic" evidence="1">
    <location>
        <begin position="189"/>
        <end position="288"/>
    </location>
</feature>
<keyword evidence="3" id="KW-1185">Reference proteome</keyword>
<dbReference type="EMBL" id="QJKJ01012430">
    <property type="protein sequence ID" value="RDX68692.1"/>
    <property type="molecule type" value="Genomic_DNA"/>
</dbReference>
<dbReference type="OrthoDB" id="1426661at2759"/>
<dbReference type="InterPro" id="IPR039537">
    <property type="entry name" value="Retrotran_Ty1/copia-like"/>
</dbReference>
<evidence type="ECO:0000313" key="3">
    <source>
        <dbReference type="Proteomes" id="UP000257109"/>
    </source>
</evidence>
<gene>
    <name evidence="2" type="ORF">CR513_52293</name>
</gene>
<dbReference type="STRING" id="157652.A0A371ERQ0"/>
<dbReference type="GO" id="GO:0003676">
    <property type="term" value="F:nucleic acid binding"/>
    <property type="evidence" value="ECO:0007669"/>
    <property type="project" value="InterPro"/>
</dbReference>
<protein>
    <recommendedName>
        <fullName evidence="1">Integrase catalytic domain-containing protein</fullName>
    </recommendedName>
</protein>
<dbReference type="InterPro" id="IPR001584">
    <property type="entry name" value="Integrase_cat-core"/>
</dbReference>
<dbReference type="InterPro" id="IPR012337">
    <property type="entry name" value="RNaseH-like_sf"/>
</dbReference>
<dbReference type="Proteomes" id="UP000257109">
    <property type="component" value="Unassembled WGS sequence"/>
</dbReference>
<sequence>MNVEPACLMTMEKNLFFLKLRRGDILINGCNNHICGDKTILTTLDESYRNDVKFGNNAKVVTNLLSICQLQEKRYEITIKDDVCRIHDVKLGLIAQVKMTTNRLFPLYLNIVPHTCLSTQLKGDAWLCHFRYGHLNFGGLKTLRQKEMVVGLPNIPIPTEVCEECVIGKQHRESFPKENTQRARRLLEIKLDVQFKFCTQTVGENIPHVNLPNFATHTTLESQLTIAYTPQYNGMCERKNNIILNMVRSLLAMSCLLKSFQLKAINWSFHILNRSSTLAIQNMTPEEG</sequence>
<reference evidence="2" key="1">
    <citation type="submission" date="2018-05" db="EMBL/GenBank/DDBJ databases">
        <title>Draft genome of Mucuna pruriens seed.</title>
        <authorList>
            <person name="Nnadi N.E."/>
            <person name="Vos R."/>
            <person name="Hasami M.H."/>
            <person name="Devisetty U.K."/>
            <person name="Aguiy J.C."/>
        </authorList>
    </citation>
    <scope>NUCLEOTIDE SEQUENCE [LARGE SCALE GENOMIC DNA]</scope>
    <source>
        <strain evidence="2">JCA_2017</strain>
    </source>
</reference>
<dbReference type="PANTHER" id="PTHR42648">
    <property type="entry name" value="TRANSPOSASE, PUTATIVE-RELATED"/>
    <property type="match status" value="1"/>
</dbReference>
<proteinExistence type="predicted"/>
<evidence type="ECO:0000313" key="2">
    <source>
        <dbReference type="EMBL" id="RDX68692.1"/>
    </source>
</evidence>
<dbReference type="InterPro" id="IPR025724">
    <property type="entry name" value="GAG-pre-integrase_dom"/>
</dbReference>
<dbReference type="SUPFAM" id="SSF53098">
    <property type="entry name" value="Ribonuclease H-like"/>
    <property type="match status" value="1"/>
</dbReference>
<evidence type="ECO:0000259" key="1">
    <source>
        <dbReference type="PROSITE" id="PS50994"/>
    </source>
</evidence>
<feature type="non-terminal residue" evidence="2">
    <location>
        <position position="1"/>
    </location>
</feature>